<keyword evidence="10" id="KW-1185">Reference proteome</keyword>
<dbReference type="OrthoDB" id="9769930at2"/>
<evidence type="ECO:0000256" key="2">
    <source>
        <dbReference type="ARBA" id="ARBA00022490"/>
    </source>
</evidence>
<dbReference type="HAMAP" id="MF_00740">
    <property type="entry name" value="Phosphopentomut"/>
    <property type="match status" value="1"/>
</dbReference>
<dbReference type="GO" id="GO:0008973">
    <property type="term" value="F:phosphopentomutase activity"/>
    <property type="evidence" value="ECO:0007669"/>
    <property type="project" value="UniProtKB-UniRule"/>
</dbReference>
<dbReference type="UniPathway" id="UPA00087">
    <property type="reaction ID" value="UER00173"/>
</dbReference>
<evidence type="ECO:0000256" key="6">
    <source>
        <dbReference type="HAMAP-Rule" id="MF_00740"/>
    </source>
</evidence>
<dbReference type="GO" id="GO:0030145">
    <property type="term" value="F:manganese ion binding"/>
    <property type="evidence" value="ECO:0007669"/>
    <property type="project" value="UniProtKB-UniRule"/>
</dbReference>
<dbReference type="Pfam" id="PF01676">
    <property type="entry name" value="Metalloenzyme"/>
    <property type="match status" value="1"/>
</dbReference>
<dbReference type="InterPro" id="IPR017850">
    <property type="entry name" value="Alkaline_phosphatase_core_sf"/>
</dbReference>
<dbReference type="EMBL" id="FQVL01000001">
    <property type="protein sequence ID" value="SHE44845.1"/>
    <property type="molecule type" value="Genomic_DNA"/>
</dbReference>
<keyword evidence="3 6" id="KW-0479">Metal-binding</keyword>
<dbReference type="NCBIfam" id="TIGR01696">
    <property type="entry name" value="deoB"/>
    <property type="match status" value="1"/>
</dbReference>
<dbReference type="GO" id="GO:0009117">
    <property type="term" value="P:nucleotide metabolic process"/>
    <property type="evidence" value="ECO:0007669"/>
    <property type="project" value="UniProtKB-UniRule"/>
</dbReference>
<dbReference type="RefSeq" id="WP_073151434.1">
    <property type="nucleotide sequence ID" value="NZ_FQVL01000001.1"/>
</dbReference>
<comment type="subcellular location">
    <subcellularLocation>
        <location evidence="6">Cytoplasm</location>
    </subcellularLocation>
</comment>
<feature type="binding site" evidence="6">
    <location>
        <position position="327"/>
    </location>
    <ligand>
        <name>Mn(2+)</name>
        <dbReference type="ChEBI" id="CHEBI:29035"/>
        <label>1</label>
    </ligand>
</feature>
<dbReference type="GO" id="GO:0006018">
    <property type="term" value="P:2-deoxyribose 1-phosphate catabolic process"/>
    <property type="evidence" value="ECO:0007669"/>
    <property type="project" value="UniProtKB-UniRule"/>
</dbReference>
<comment type="cofactor">
    <cofactor evidence="6">
        <name>Mn(2+)</name>
        <dbReference type="ChEBI" id="CHEBI:29035"/>
    </cofactor>
    <text evidence="6">Binds 2 manganese ions.</text>
</comment>
<keyword evidence="2 6" id="KW-0963">Cytoplasm</keyword>
<name>A0A1M4TKC6_9BACL</name>
<evidence type="ECO:0000256" key="7">
    <source>
        <dbReference type="NCBIfam" id="TIGR01696"/>
    </source>
</evidence>
<dbReference type="SUPFAM" id="SSF143856">
    <property type="entry name" value="DeoB insert domain-like"/>
    <property type="match status" value="1"/>
</dbReference>
<sequence>MEQRGRAIVIVLDSVGIGALPDADQFGDLGSHTMGHIAESQGGLSLPHLEQFGLGNIEQMKGIVAVSQPKASYGRMIEISRGKDTTTGHWELMGIYTDKPFQTYPQGFPDILIHQIEQATGRKVVGNVPASGTAIIEQWGKHQLETGDLIIYTSADSVLQIAAHQDVISLEELYQVCEIARKLTLADEHRVVRVIARPFKGKPGSFVRTANRRDYSVKPPAHTVLNHLVDKRIEVVGVGKIPDIFANSGITQSIHTTSNDDGITKLVEALHTMETGFFFVNLVDFDSKYGHRRDPKGYKQALEAFDKRLPEVIDSLAANDLLIITADHGNDPTFHGTDHTREYVPLFVYAPWIQKPCDLGIRTTFADVGATIAEWFQVEKPNIGISFYQQLK</sequence>
<evidence type="ECO:0000313" key="10">
    <source>
        <dbReference type="Proteomes" id="UP000184476"/>
    </source>
</evidence>
<reference evidence="9 10" key="1">
    <citation type="submission" date="2016-11" db="EMBL/GenBank/DDBJ databases">
        <authorList>
            <person name="Jaros S."/>
            <person name="Januszkiewicz K."/>
            <person name="Wedrychowicz H."/>
        </authorList>
    </citation>
    <scope>NUCLEOTIDE SEQUENCE [LARGE SCALE GENOMIC DNA]</scope>
    <source>
        <strain evidence="9 10">DSM 44666</strain>
    </source>
</reference>
<accession>A0A1M4TKC6</accession>
<dbReference type="Proteomes" id="UP000184476">
    <property type="component" value="Unassembled WGS sequence"/>
</dbReference>
<feature type="binding site" evidence="6">
    <location>
        <position position="291"/>
    </location>
    <ligand>
        <name>Mn(2+)</name>
        <dbReference type="ChEBI" id="CHEBI:29035"/>
        <label>2</label>
    </ligand>
</feature>
<evidence type="ECO:0000313" key="9">
    <source>
        <dbReference type="EMBL" id="SHE44845.1"/>
    </source>
</evidence>
<evidence type="ECO:0000256" key="3">
    <source>
        <dbReference type="ARBA" id="ARBA00022723"/>
    </source>
</evidence>
<dbReference type="InterPro" id="IPR010045">
    <property type="entry name" value="DeoB"/>
</dbReference>
<comment type="pathway">
    <text evidence="6">Carbohydrate degradation; 2-deoxy-D-ribose 1-phosphate degradation; D-glyceraldehyde 3-phosphate and acetaldehyde from 2-deoxy-alpha-D-ribose 1-phosphate: step 1/2.</text>
</comment>
<dbReference type="PANTHER" id="PTHR21110">
    <property type="entry name" value="PHOSPHOPENTOMUTASE"/>
    <property type="match status" value="1"/>
</dbReference>
<dbReference type="NCBIfam" id="NF003766">
    <property type="entry name" value="PRK05362.1"/>
    <property type="match status" value="1"/>
</dbReference>
<dbReference type="Gene3D" id="3.30.70.1250">
    <property type="entry name" value="Phosphopentomutase"/>
    <property type="match status" value="1"/>
</dbReference>
<dbReference type="CDD" id="cd16009">
    <property type="entry name" value="PPM"/>
    <property type="match status" value="1"/>
</dbReference>
<dbReference type="FunFam" id="3.30.70.1250:FF:000001">
    <property type="entry name" value="Phosphopentomutase"/>
    <property type="match status" value="1"/>
</dbReference>
<keyword evidence="4 6" id="KW-0464">Manganese</keyword>
<dbReference type="EC" id="5.4.2.7" evidence="6 7"/>
<feature type="domain" description="Metalloenzyme" evidence="8">
    <location>
        <begin position="6"/>
        <end position="380"/>
    </location>
</feature>
<feature type="binding site" evidence="6">
    <location>
        <position position="339"/>
    </location>
    <ligand>
        <name>Mn(2+)</name>
        <dbReference type="ChEBI" id="CHEBI:29035"/>
        <label>2</label>
    </ligand>
</feature>
<organism evidence="9 10">
    <name type="scientific">Seinonella peptonophila</name>
    <dbReference type="NCBI Taxonomy" id="112248"/>
    <lineage>
        <taxon>Bacteria</taxon>
        <taxon>Bacillati</taxon>
        <taxon>Bacillota</taxon>
        <taxon>Bacilli</taxon>
        <taxon>Bacillales</taxon>
        <taxon>Thermoactinomycetaceae</taxon>
        <taxon>Seinonella</taxon>
    </lineage>
</organism>
<evidence type="ECO:0000256" key="4">
    <source>
        <dbReference type="ARBA" id="ARBA00023211"/>
    </source>
</evidence>
<comment type="similarity">
    <text evidence="1 6">Belongs to the phosphopentomutase family.</text>
</comment>
<gene>
    <name evidence="6" type="primary">deoB</name>
    <name evidence="9" type="ORF">SAMN05444392_101504</name>
</gene>
<protein>
    <recommendedName>
        <fullName evidence="6 7">Phosphopentomutase</fullName>
        <ecNumber evidence="6 7">5.4.2.7</ecNumber>
    </recommendedName>
    <alternativeName>
        <fullName evidence="6">Phosphodeoxyribomutase</fullName>
    </alternativeName>
</protein>
<dbReference type="GO" id="GO:0000287">
    <property type="term" value="F:magnesium ion binding"/>
    <property type="evidence" value="ECO:0007669"/>
    <property type="project" value="UniProtKB-UniRule"/>
</dbReference>
<keyword evidence="5 6" id="KW-0413">Isomerase</keyword>
<feature type="binding site" evidence="6">
    <location>
        <position position="13"/>
    </location>
    <ligand>
        <name>Mn(2+)</name>
        <dbReference type="ChEBI" id="CHEBI:29035"/>
        <label>1</label>
    </ligand>
</feature>
<comment type="catalytic activity">
    <reaction evidence="6">
        <text>alpha-D-ribose 1-phosphate = D-ribose 5-phosphate</text>
        <dbReference type="Rhea" id="RHEA:18793"/>
        <dbReference type="ChEBI" id="CHEBI:57720"/>
        <dbReference type="ChEBI" id="CHEBI:78346"/>
        <dbReference type="EC" id="5.4.2.7"/>
    </reaction>
</comment>
<dbReference type="Gene3D" id="3.40.720.10">
    <property type="entry name" value="Alkaline Phosphatase, subunit A"/>
    <property type="match status" value="1"/>
</dbReference>
<dbReference type="SUPFAM" id="SSF53649">
    <property type="entry name" value="Alkaline phosphatase-like"/>
    <property type="match status" value="1"/>
</dbReference>
<proteinExistence type="inferred from homology"/>
<dbReference type="GO" id="GO:0005829">
    <property type="term" value="C:cytosol"/>
    <property type="evidence" value="ECO:0007669"/>
    <property type="project" value="TreeGrafter"/>
</dbReference>
<evidence type="ECO:0000259" key="8">
    <source>
        <dbReference type="Pfam" id="PF01676"/>
    </source>
</evidence>
<dbReference type="PANTHER" id="PTHR21110:SF0">
    <property type="entry name" value="PHOSPHOPENTOMUTASE"/>
    <property type="match status" value="1"/>
</dbReference>
<dbReference type="GO" id="GO:0006015">
    <property type="term" value="P:5-phosphoribose 1-diphosphate biosynthetic process"/>
    <property type="evidence" value="ECO:0007669"/>
    <property type="project" value="UniProtKB-UniPathway"/>
</dbReference>
<feature type="binding site" evidence="6">
    <location>
        <position position="328"/>
    </location>
    <ligand>
        <name>Mn(2+)</name>
        <dbReference type="ChEBI" id="CHEBI:29035"/>
        <label>1</label>
    </ligand>
</feature>
<dbReference type="InterPro" id="IPR024052">
    <property type="entry name" value="Phosphopentomutase_DeoB_cap_sf"/>
</dbReference>
<dbReference type="PIRSF" id="PIRSF001491">
    <property type="entry name" value="Ppentomutase"/>
    <property type="match status" value="1"/>
</dbReference>
<evidence type="ECO:0000256" key="5">
    <source>
        <dbReference type="ARBA" id="ARBA00023235"/>
    </source>
</evidence>
<evidence type="ECO:0000256" key="1">
    <source>
        <dbReference type="ARBA" id="ARBA00010373"/>
    </source>
</evidence>
<dbReference type="InterPro" id="IPR006124">
    <property type="entry name" value="Metalloenzyme"/>
</dbReference>
<comment type="catalytic activity">
    <reaction evidence="6">
        <text>2-deoxy-alpha-D-ribose 1-phosphate = 2-deoxy-D-ribose 5-phosphate</text>
        <dbReference type="Rhea" id="RHEA:27658"/>
        <dbReference type="ChEBI" id="CHEBI:57259"/>
        <dbReference type="ChEBI" id="CHEBI:62877"/>
        <dbReference type="EC" id="5.4.2.7"/>
    </reaction>
</comment>
<dbReference type="STRING" id="112248.SAMN05444392_101504"/>
<comment type="function">
    <text evidence="6">Isomerase that catalyzes the conversion of deoxy-ribose 1-phosphate (dRib-1-P) and ribose 1-phosphate (Rib-1-P) to deoxy-ribose 5-phosphate (dRib-5-P) and ribose 5-phosphate (Rib-5-P), respectively.</text>
</comment>
<dbReference type="GO" id="GO:0043094">
    <property type="term" value="P:metabolic compound salvage"/>
    <property type="evidence" value="ECO:0007669"/>
    <property type="project" value="UniProtKB-UniRule"/>
</dbReference>
<feature type="binding site" evidence="6">
    <location>
        <position position="286"/>
    </location>
    <ligand>
        <name>Mn(2+)</name>
        <dbReference type="ChEBI" id="CHEBI:29035"/>
        <label>2</label>
    </ligand>
</feature>
<dbReference type="AlphaFoldDB" id="A0A1M4TKC6"/>